<keyword evidence="1" id="KW-0732">Signal</keyword>
<proteinExistence type="predicted"/>
<comment type="caution">
    <text evidence="2">The sequence shown here is derived from an EMBL/GenBank/DDBJ whole genome shotgun (WGS) entry which is preliminary data.</text>
</comment>
<gene>
    <name evidence="2" type="ORF">COB20_04445</name>
</gene>
<feature type="chain" id="PRO_5012155871" evidence="1">
    <location>
        <begin position="24"/>
        <end position="340"/>
    </location>
</feature>
<dbReference type="Proteomes" id="UP000218767">
    <property type="component" value="Unassembled WGS sequence"/>
</dbReference>
<evidence type="ECO:0000313" key="2">
    <source>
        <dbReference type="EMBL" id="PCI79714.1"/>
    </source>
</evidence>
<accession>A0A2A4XB07</accession>
<evidence type="ECO:0000313" key="3">
    <source>
        <dbReference type="Proteomes" id="UP000218767"/>
    </source>
</evidence>
<sequence length="340" mass="37721">MKRQCSLLLLLWFSLQASQPGLAAEDYKVPRTEWGLPDLQGVWNFSSNVPMQRPEEFGERQFLTDDEIALAQLPRFGLGAADAPTRSASGVEAFYNDTIWMEKVQGEGNVRTSLIVFPPNGRLPPLAEGIENQPGGEIEAAGERPVRFVIGGIGRDGPEDRGLSERCLVGFNAGPPLSPSVYNNNLQIIQNRDHMVILTEMVHDARIVKLEKRPALDESLGLWSGDSRGHWDGDTLIVVTQNFNGLTQSFDGFGTSKNKVLTERFTRVGPRTINYEFTIDDPSTFTDKFSAILPITKVAAQLYEYACHEGNYGMANMLRGARRKEASEVSDRVADLFRGL</sequence>
<dbReference type="AlphaFoldDB" id="A0A2A4XB07"/>
<dbReference type="EMBL" id="NVUL01000015">
    <property type="protein sequence ID" value="PCI79714.1"/>
    <property type="molecule type" value="Genomic_DNA"/>
</dbReference>
<evidence type="ECO:0000256" key="1">
    <source>
        <dbReference type="SAM" id="SignalP"/>
    </source>
</evidence>
<feature type="signal peptide" evidence="1">
    <location>
        <begin position="1"/>
        <end position="23"/>
    </location>
</feature>
<protein>
    <submittedName>
        <fullName evidence="2">Uncharacterized protein</fullName>
    </submittedName>
</protein>
<reference evidence="3" key="1">
    <citation type="submission" date="2017-08" db="EMBL/GenBank/DDBJ databases">
        <title>A dynamic microbial community with high functional redundancy inhabits the cold, oxic subseafloor aquifer.</title>
        <authorList>
            <person name="Tully B.J."/>
            <person name="Wheat C.G."/>
            <person name="Glazer B.T."/>
            <person name="Huber J.A."/>
        </authorList>
    </citation>
    <scope>NUCLEOTIDE SEQUENCE [LARGE SCALE GENOMIC DNA]</scope>
</reference>
<organism evidence="2 3">
    <name type="scientific">SAR86 cluster bacterium</name>
    <dbReference type="NCBI Taxonomy" id="2030880"/>
    <lineage>
        <taxon>Bacteria</taxon>
        <taxon>Pseudomonadati</taxon>
        <taxon>Pseudomonadota</taxon>
        <taxon>Gammaproteobacteria</taxon>
        <taxon>SAR86 cluster</taxon>
    </lineage>
</organism>
<name>A0A2A4XB07_9GAMM</name>